<dbReference type="Proteomes" id="UP001146351">
    <property type="component" value="Unassembled WGS sequence"/>
</dbReference>
<keyword evidence="8" id="KW-1185">Reference proteome</keyword>
<evidence type="ECO:0000256" key="4">
    <source>
        <dbReference type="PIRNR" id="PIRNR036492"/>
    </source>
</evidence>
<evidence type="ECO:0000256" key="2">
    <source>
        <dbReference type="ARBA" id="ARBA00023002"/>
    </source>
</evidence>
<dbReference type="InterPro" id="IPR016161">
    <property type="entry name" value="Ald_DH/histidinol_DH"/>
</dbReference>
<keyword evidence="2 4" id="KW-0560">Oxidoreductase</keyword>
<name>A0A9W9IC31_9EURO</name>
<dbReference type="FunFam" id="3.40.309.10:FF:000025">
    <property type="entry name" value="Aldehyde dehydrogenase"/>
    <property type="match status" value="1"/>
</dbReference>
<comment type="caution">
    <text evidence="7">The sequence shown here is derived from an EMBL/GenBank/DDBJ whole genome shotgun (WGS) entry which is preliminary data.</text>
</comment>
<feature type="active site" evidence="5">
    <location>
        <position position="279"/>
    </location>
</feature>
<dbReference type="PIRSF" id="PIRSF036492">
    <property type="entry name" value="ALDH"/>
    <property type="match status" value="1"/>
</dbReference>
<dbReference type="InterPro" id="IPR012394">
    <property type="entry name" value="Aldehyde_DH_NAD(P)"/>
</dbReference>
<gene>
    <name evidence="7" type="ORF">N7492_005516</name>
</gene>
<reference evidence="7" key="1">
    <citation type="submission" date="2022-11" db="EMBL/GenBank/DDBJ databases">
        <authorList>
            <person name="Petersen C."/>
        </authorList>
    </citation>
    <scope>NUCLEOTIDE SEQUENCE</scope>
    <source>
        <strain evidence="7">IBT 21917</strain>
    </source>
</reference>
<dbReference type="GO" id="GO:0006081">
    <property type="term" value="P:aldehyde metabolic process"/>
    <property type="evidence" value="ECO:0007669"/>
    <property type="project" value="InterPro"/>
</dbReference>
<dbReference type="InterPro" id="IPR016162">
    <property type="entry name" value="Ald_DH_N"/>
</dbReference>
<dbReference type="SUPFAM" id="SSF53720">
    <property type="entry name" value="ALDH-like"/>
    <property type="match status" value="1"/>
</dbReference>
<proteinExistence type="inferred from homology"/>
<comment type="similarity">
    <text evidence="1 4">Belongs to the aldehyde dehydrogenase family.</text>
</comment>
<dbReference type="Gene3D" id="3.40.605.10">
    <property type="entry name" value="Aldehyde Dehydrogenase, Chain A, domain 1"/>
    <property type="match status" value="2"/>
</dbReference>
<dbReference type="GO" id="GO:0005737">
    <property type="term" value="C:cytoplasm"/>
    <property type="evidence" value="ECO:0007669"/>
    <property type="project" value="TreeGrafter"/>
</dbReference>
<evidence type="ECO:0000256" key="3">
    <source>
        <dbReference type="ARBA" id="ARBA00023027"/>
    </source>
</evidence>
<protein>
    <recommendedName>
        <fullName evidence="4">Aldehyde dehydrogenase</fullName>
    </recommendedName>
</protein>
<evidence type="ECO:0000259" key="6">
    <source>
        <dbReference type="Pfam" id="PF00171"/>
    </source>
</evidence>
<dbReference type="EMBL" id="JAPQKO010000003">
    <property type="protein sequence ID" value="KAJ5172923.1"/>
    <property type="molecule type" value="Genomic_DNA"/>
</dbReference>
<evidence type="ECO:0000313" key="7">
    <source>
        <dbReference type="EMBL" id="KAJ5172923.1"/>
    </source>
</evidence>
<dbReference type="Pfam" id="PF00171">
    <property type="entry name" value="Aldedh"/>
    <property type="match status" value="1"/>
</dbReference>
<accession>A0A9W9IC31</accession>
<feature type="domain" description="Aldehyde dehydrogenase" evidence="6">
    <location>
        <begin position="147"/>
        <end position="458"/>
    </location>
</feature>
<dbReference type="GO" id="GO:0004029">
    <property type="term" value="F:aldehyde dehydrogenase (NAD+) activity"/>
    <property type="evidence" value="ECO:0007669"/>
    <property type="project" value="TreeGrafter"/>
</dbReference>
<dbReference type="OrthoDB" id="440325at2759"/>
<dbReference type="AlphaFoldDB" id="A0A9W9IC31"/>
<dbReference type="PANTHER" id="PTHR43570">
    <property type="entry name" value="ALDEHYDE DEHYDROGENASE"/>
    <property type="match status" value="1"/>
</dbReference>
<organism evidence="7 8">
    <name type="scientific">Penicillium capsulatum</name>
    <dbReference type="NCBI Taxonomy" id="69766"/>
    <lineage>
        <taxon>Eukaryota</taxon>
        <taxon>Fungi</taxon>
        <taxon>Dikarya</taxon>
        <taxon>Ascomycota</taxon>
        <taxon>Pezizomycotina</taxon>
        <taxon>Eurotiomycetes</taxon>
        <taxon>Eurotiomycetidae</taxon>
        <taxon>Eurotiales</taxon>
        <taxon>Aspergillaceae</taxon>
        <taxon>Penicillium</taxon>
    </lineage>
</organism>
<reference evidence="7" key="2">
    <citation type="journal article" date="2023" name="IMA Fungus">
        <title>Comparative genomic study of the Penicillium genus elucidates a diverse pangenome and 15 lateral gene transfer events.</title>
        <authorList>
            <person name="Petersen C."/>
            <person name="Sorensen T."/>
            <person name="Nielsen M.R."/>
            <person name="Sondergaard T.E."/>
            <person name="Sorensen J.L."/>
            <person name="Fitzpatrick D.A."/>
            <person name="Frisvad J.C."/>
            <person name="Nielsen K.L."/>
        </authorList>
    </citation>
    <scope>NUCLEOTIDE SEQUENCE</scope>
    <source>
        <strain evidence="7">IBT 21917</strain>
    </source>
</reference>
<dbReference type="CDD" id="cd07135">
    <property type="entry name" value="ALDH_F14-YMR110C"/>
    <property type="match status" value="1"/>
</dbReference>
<dbReference type="PANTHER" id="PTHR43570:SF11">
    <property type="entry name" value="ALDEHYDE DEHYDROGENASE"/>
    <property type="match status" value="1"/>
</dbReference>
<dbReference type="Gene3D" id="3.40.309.10">
    <property type="entry name" value="Aldehyde Dehydrogenase, Chain A, domain 2"/>
    <property type="match status" value="1"/>
</dbReference>
<keyword evidence="3" id="KW-0520">NAD</keyword>
<feature type="active site" evidence="5">
    <location>
        <position position="245"/>
    </location>
</feature>
<dbReference type="InterPro" id="IPR015590">
    <property type="entry name" value="Aldehyde_DH_dom"/>
</dbReference>
<evidence type="ECO:0000313" key="8">
    <source>
        <dbReference type="Proteomes" id="UP001146351"/>
    </source>
</evidence>
<dbReference type="InterPro" id="IPR016163">
    <property type="entry name" value="Ald_DH_C"/>
</dbReference>
<evidence type="ECO:0000256" key="1">
    <source>
        <dbReference type="ARBA" id="ARBA00009986"/>
    </source>
</evidence>
<sequence>MGVSIPDLQFTSLEDIPARIALARKAFLEHKTRDVEFRLVQLRKLYWALKDHEEEIVEALALDLNKPRFESEVAESGWLLNDVVFATRNLHKWVKDEKAPDIDLTFKFMNPKIRKDPLGCVLVIGYVRSDARAVAAYKLTLPSSLSSAFNFPFQLTLGPVIGAIAAGNTVVIKPSENAPRSAVVMQKIVEASLDPSCYHVIQGAVPETQALLAERWDKIFFTGGANVGRIIAKAAAPHLTPVVLELGGINPAIVSKTADPRLVARRMLWGKTMNAGQVCTSQNYLLVDKQLVPRVVEEFKKAYKEFYPKGAKDSPDYSRIINESHYQRLKAMLDNSKGKILMGGTMDEKERFIEPTLVQVDSVDDSLCTQESFGPFIPILPVENLDEAINLANGVQSTPLGMYPFGSKADVAKVLASTRSGGVSCNDAALHIPTLPFGGVGESGYGAYRGRASFDVWVHRRPITSSPSWLESILAIRYPPYAGKLSKFKAASALVPDFDRDGRKKTLGWLRFLFTLGGGSAKAGAGRAVVVAAIAYFVLQVLERRSSKL</sequence>
<evidence type="ECO:0000256" key="5">
    <source>
        <dbReference type="PIRSR" id="PIRSR036492-1"/>
    </source>
</evidence>